<dbReference type="InParanoid" id="A0A2H3DDI0"/>
<feature type="compositionally biased region" description="Basic residues" evidence="1">
    <location>
        <begin position="43"/>
        <end position="52"/>
    </location>
</feature>
<dbReference type="OrthoDB" id="62853at2759"/>
<dbReference type="Proteomes" id="UP000217790">
    <property type="component" value="Unassembled WGS sequence"/>
</dbReference>
<gene>
    <name evidence="2" type="ORF">ARMGADRAFT_1080955</name>
</gene>
<sequence>MSYEVDQFDSEHEEKPKKRNRDSEGGASARKLKTSTTGDAKKALLKSKKGGKKKENVESEDDGEADEDVGTSKKGTSPPPAKKAKRDKQEHGEGNVSNDLETLKVCEWRHRLQKTILSNKGDLRRRICPRWIKCSVQSRHTSLSPFTR</sequence>
<evidence type="ECO:0000256" key="1">
    <source>
        <dbReference type="SAM" id="MobiDB-lite"/>
    </source>
</evidence>
<organism evidence="2 3">
    <name type="scientific">Armillaria gallica</name>
    <name type="common">Bulbous honey fungus</name>
    <name type="synonym">Armillaria bulbosa</name>
    <dbReference type="NCBI Taxonomy" id="47427"/>
    <lineage>
        <taxon>Eukaryota</taxon>
        <taxon>Fungi</taxon>
        <taxon>Dikarya</taxon>
        <taxon>Basidiomycota</taxon>
        <taxon>Agaricomycotina</taxon>
        <taxon>Agaricomycetes</taxon>
        <taxon>Agaricomycetidae</taxon>
        <taxon>Agaricales</taxon>
        <taxon>Marasmiineae</taxon>
        <taxon>Physalacriaceae</taxon>
        <taxon>Armillaria</taxon>
    </lineage>
</organism>
<dbReference type="EMBL" id="KZ293659">
    <property type="protein sequence ID" value="PBK92170.1"/>
    <property type="molecule type" value="Genomic_DNA"/>
</dbReference>
<feature type="compositionally biased region" description="Acidic residues" evidence="1">
    <location>
        <begin position="58"/>
        <end position="69"/>
    </location>
</feature>
<dbReference type="OMA" id="RICPRWI"/>
<proteinExistence type="predicted"/>
<accession>A0A2H3DDI0</accession>
<feature type="region of interest" description="Disordered" evidence="1">
    <location>
        <begin position="1"/>
        <end position="101"/>
    </location>
</feature>
<evidence type="ECO:0000313" key="3">
    <source>
        <dbReference type="Proteomes" id="UP000217790"/>
    </source>
</evidence>
<reference evidence="3" key="1">
    <citation type="journal article" date="2017" name="Nat. Ecol. Evol.">
        <title>Genome expansion and lineage-specific genetic innovations in the forest pathogenic fungi Armillaria.</title>
        <authorList>
            <person name="Sipos G."/>
            <person name="Prasanna A.N."/>
            <person name="Walter M.C."/>
            <person name="O'Connor E."/>
            <person name="Balint B."/>
            <person name="Krizsan K."/>
            <person name="Kiss B."/>
            <person name="Hess J."/>
            <person name="Varga T."/>
            <person name="Slot J."/>
            <person name="Riley R."/>
            <person name="Boka B."/>
            <person name="Rigling D."/>
            <person name="Barry K."/>
            <person name="Lee J."/>
            <person name="Mihaltcheva S."/>
            <person name="LaButti K."/>
            <person name="Lipzen A."/>
            <person name="Waldron R."/>
            <person name="Moloney N.M."/>
            <person name="Sperisen C."/>
            <person name="Kredics L."/>
            <person name="Vagvoelgyi C."/>
            <person name="Patrignani A."/>
            <person name="Fitzpatrick D."/>
            <person name="Nagy I."/>
            <person name="Doyle S."/>
            <person name="Anderson J.B."/>
            <person name="Grigoriev I.V."/>
            <person name="Gueldener U."/>
            <person name="Muensterkoetter M."/>
            <person name="Nagy L.G."/>
        </authorList>
    </citation>
    <scope>NUCLEOTIDE SEQUENCE [LARGE SCALE GENOMIC DNA]</scope>
    <source>
        <strain evidence="3">Ar21-2</strain>
    </source>
</reference>
<dbReference type="STRING" id="47427.A0A2H3DDI0"/>
<evidence type="ECO:0000313" key="2">
    <source>
        <dbReference type="EMBL" id="PBK92170.1"/>
    </source>
</evidence>
<protein>
    <submittedName>
        <fullName evidence="2">Uncharacterized protein</fullName>
    </submittedName>
</protein>
<keyword evidence="3" id="KW-1185">Reference proteome</keyword>
<dbReference type="AlphaFoldDB" id="A0A2H3DDI0"/>
<feature type="compositionally biased region" description="Basic and acidic residues" evidence="1">
    <location>
        <begin position="9"/>
        <end position="24"/>
    </location>
</feature>
<name>A0A2H3DDI0_ARMGA</name>